<dbReference type="RefSeq" id="WP_386738997.1">
    <property type="nucleotide sequence ID" value="NZ_JBHSMG010000001.1"/>
</dbReference>
<reference evidence="3" key="1">
    <citation type="journal article" date="2019" name="Int. J. Syst. Evol. Microbiol.">
        <title>The Global Catalogue of Microorganisms (GCM) 10K type strain sequencing project: providing services to taxonomists for standard genome sequencing and annotation.</title>
        <authorList>
            <consortium name="The Broad Institute Genomics Platform"/>
            <consortium name="The Broad Institute Genome Sequencing Center for Infectious Disease"/>
            <person name="Wu L."/>
            <person name="Ma J."/>
        </authorList>
    </citation>
    <scope>NUCLEOTIDE SEQUENCE [LARGE SCALE GENOMIC DNA]</scope>
    <source>
        <strain evidence="3">CGMCC 4.6997</strain>
    </source>
</reference>
<feature type="transmembrane region" description="Helical" evidence="1">
    <location>
        <begin position="36"/>
        <end position="58"/>
    </location>
</feature>
<keyword evidence="1" id="KW-1133">Transmembrane helix</keyword>
<keyword evidence="3" id="KW-1185">Reference proteome</keyword>
<comment type="caution">
    <text evidence="2">The sequence shown here is derived from an EMBL/GenBank/DDBJ whole genome shotgun (WGS) entry which is preliminary data.</text>
</comment>
<protein>
    <submittedName>
        <fullName evidence="2">Uncharacterized protein</fullName>
    </submittedName>
</protein>
<dbReference type="Proteomes" id="UP001596039">
    <property type="component" value="Unassembled WGS sequence"/>
</dbReference>
<keyword evidence="1" id="KW-0472">Membrane</keyword>
<proteinExistence type="predicted"/>
<evidence type="ECO:0000256" key="1">
    <source>
        <dbReference type="SAM" id="Phobius"/>
    </source>
</evidence>
<feature type="transmembrane region" description="Helical" evidence="1">
    <location>
        <begin position="169"/>
        <end position="189"/>
    </location>
</feature>
<accession>A0ABW0NN91</accession>
<feature type="transmembrane region" description="Helical" evidence="1">
    <location>
        <begin position="64"/>
        <end position="89"/>
    </location>
</feature>
<organism evidence="2 3">
    <name type="scientific">Lysinimonas soli</name>
    <dbReference type="NCBI Taxonomy" id="1074233"/>
    <lineage>
        <taxon>Bacteria</taxon>
        <taxon>Bacillati</taxon>
        <taxon>Actinomycetota</taxon>
        <taxon>Actinomycetes</taxon>
        <taxon>Micrococcales</taxon>
        <taxon>Microbacteriaceae</taxon>
        <taxon>Lysinimonas</taxon>
    </lineage>
</organism>
<keyword evidence="1" id="KW-0812">Transmembrane</keyword>
<gene>
    <name evidence="2" type="ORF">ACFPJ4_04025</name>
</gene>
<evidence type="ECO:0000313" key="3">
    <source>
        <dbReference type="Proteomes" id="UP001596039"/>
    </source>
</evidence>
<evidence type="ECO:0000313" key="2">
    <source>
        <dbReference type="EMBL" id="MFC5501408.1"/>
    </source>
</evidence>
<name>A0ABW0NN91_9MICO</name>
<dbReference type="EMBL" id="JBHSMG010000001">
    <property type="protein sequence ID" value="MFC5501408.1"/>
    <property type="molecule type" value="Genomic_DNA"/>
</dbReference>
<feature type="transmembrane region" description="Helical" evidence="1">
    <location>
        <begin position="6"/>
        <end position="29"/>
    </location>
</feature>
<sequence>MSVVSSLSVGAWVTAIALVFGALAMSIVARRIRQPLLATVAALPVVVAVLAIAFGIGLPAPAHALHVLLALGFAGLGVVAGSPLTALVLRLASNGQAEDGRFGGILITENGERTPREVLRGGAWIGYLERLAIVAAIAVGHPEAIAGVIAVKGLGRFSELDSAPARERFIIGTLTSMIWAAVCAAIIVLPGGALS</sequence>